<reference evidence="1" key="1">
    <citation type="submission" date="2014-09" db="EMBL/GenBank/DDBJ databases">
        <authorList>
            <person name="Magalhaes I.L.F."/>
            <person name="Oliveira U."/>
            <person name="Santos F.R."/>
            <person name="Vidigal T.H.D.A."/>
            <person name="Brescovit A.D."/>
            <person name="Santos A.J."/>
        </authorList>
    </citation>
    <scope>NUCLEOTIDE SEQUENCE</scope>
    <source>
        <tissue evidence="1">Shoot tissue taken approximately 20 cm above the soil surface</tissue>
    </source>
</reference>
<evidence type="ECO:0000313" key="1">
    <source>
        <dbReference type="EMBL" id="JAD28287.1"/>
    </source>
</evidence>
<name>A0A0A8Z090_ARUDO</name>
<organism evidence="1">
    <name type="scientific">Arundo donax</name>
    <name type="common">Giant reed</name>
    <name type="synonym">Donax arundinaceus</name>
    <dbReference type="NCBI Taxonomy" id="35708"/>
    <lineage>
        <taxon>Eukaryota</taxon>
        <taxon>Viridiplantae</taxon>
        <taxon>Streptophyta</taxon>
        <taxon>Embryophyta</taxon>
        <taxon>Tracheophyta</taxon>
        <taxon>Spermatophyta</taxon>
        <taxon>Magnoliopsida</taxon>
        <taxon>Liliopsida</taxon>
        <taxon>Poales</taxon>
        <taxon>Poaceae</taxon>
        <taxon>PACMAD clade</taxon>
        <taxon>Arundinoideae</taxon>
        <taxon>Arundineae</taxon>
        <taxon>Arundo</taxon>
    </lineage>
</organism>
<reference evidence="1" key="2">
    <citation type="journal article" date="2015" name="Data Brief">
        <title>Shoot transcriptome of the giant reed, Arundo donax.</title>
        <authorList>
            <person name="Barrero R.A."/>
            <person name="Guerrero F.D."/>
            <person name="Moolhuijzen P."/>
            <person name="Goolsby J.A."/>
            <person name="Tidwell J."/>
            <person name="Bellgard S.E."/>
            <person name="Bellgard M.I."/>
        </authorList>
    </citation>
    <scope>NUCLEOTIDE SEQUENCE</scope>
    <source>
        <tissue evidence="1">Shoot tissue taken approximately 20 cm above the soil surface</tissue>
    </source>
</reference>
<proteinExistence type="predicted"/>
<dbReference type="EMBL" id="GBRH01269608">
    <property type="protein sequence ID" value="JAD28287.1"/>
    <property type="molecule type" value="Transcribed_RNA"/>
</dbReference>
<accession>A0A0A8Z090</accession>
<protein>
    <submittedName>
        <fullName evidence="1">Uncharacterized protein</fullName>
    </submittedName>
</protein>
<sequence length="20" mass="2560">MKFKGFSYLLDWFTILNSYW</sequence>
<dbReference type="AlphaFoldDB" id="A0A0A8Z090"/>